<dbReference type="Proteomes" id="UP001381693">
    <property type="component" value="Unassembled WGS sequence"/>
</dbReference>
<keyword evidence="4 5" id="KW-0472">Membrane</keyword>
<accession>A0AAN9A5N0</accession>
<reference evidence="7 8" key="1">
    <citation type="submission" date="2023-11" db="EMBL/GenBank/DDBJ databases">
        <title>Halocaridina rubra genome assembly.</title>
        <authorList>
            <person name="Smith C."/>
        </authorList>
    </citation>
    <scope>NUCLEOTIDE SEQUENCE [LARGE SCALE GENOMIC DNA]</scope>
    <source>
        <strain evidence="7">EP-1</strain>
        <tissue evidence="7">Whole</tissue>
    </source>
</reference>
<dbReference type="Pfam" id="PF00520">
    <property type="entry name" value="Ion_trans"/>
    <property type="match status" value="1"/>
</dbReference>
<name>A0AAN9A5N0_HALRR</name>
<evidence type="ECO:0000313" key="7">
    <source>
        <dbReference type="EMBL" id="KAK7075099.1"/>
    </source>
</evidence>
<evidence type="ECO:0000256" key="4">
    <source>
        <dbReference type="ARBA" id="ARBA00023136"/>
    </source>
</evidence>
<protein>
    <submittedName>
        <fullName evidence="7">Ion transport protein</fullName>
    </submittedName>
</protein>
<sequence>ITMIVEGFVLCFYLFRLAHISVFTPLTRFWSDTKHVLIFCMIGLTLLDMIMYIGLLESGYYCVRWSRVLRPLFAINFPEMKQIRRSFRNLRKTFPDLINVLCLFFFCLSIFSLMGFKLFGGRGLQLVDGRPYFNTYWDSIFDLYVLVTTANNPDIMMPAYDASPYYVIFFVIFLVICFFIYMNIILAVIYNNYRKHLKNEVKKTVYSKRQQLSKAFDILAVNTPSKPPFQVLYSHPQDDDNSQTDRKSSVDITSILSGEGNEHLGVGGCLTAVKKSLVNKGLKWRLESFFLLGRLTQEVLP</sequence>
<feature type="transmembrane region" description="Helical" evidence="5">
    <location>
        <begin position="94"/>
        <end position="116"/>
    </location>
</feature>
<feature type="transmembrane region" description="Helical" evidence="5">
    <location>
        <begin position="7"/>
        <end position="30"/>
    </location>
</feature>
<keyword evidence="3 5" id="KW-1133">Transmembrane helix</keyword>
<organism evidence="7 8">
    <name type="scientific">Halocaridina rubra</name>
    <name type="common">Hawaiian red shrimp</name>
    <dbReference type="NCBI Taxonomy" id="373956"/>
    <lineage>
        <taxon>Eukaryota</taxon>
        <taxon>Metazoa</taxon>
        <taxon>Ecdysozoa</taxon>
        <taxon>Arthropoda</taxon>
        <taxon>Crustacea</taxon>
        <taxon>Multicrustacea</taxon>
        <taxon>Malacostraca</taxon>
        <taxon>Eumalacostraca</taxon>
        <taxon>Eucarida</taxon>
        <taxon>Decapoda</taxon>
        <taxon>Pleocyemata</taxon>
        <taxon>Caridea</taxon>
        <taxon>Atyoidea</taxon>
        <taxon>Atyidae</taxon>
        <taxon>Halocaridina</taxon>
    </lineage>
</organism>
<feature type="non-terminal residue" evidence="7">
    <location>
        <position position="1"/>
    </location>
</feature>
<dbReference type="GO" id="GO:0005216">
    <property type="term" value="F:monoatomic ion channel activity"/>
    <property type="evidence" value="ECO:0007669"/>
    <property type="project" value="InterPro"/>
</dbReference>
<keyword evidence="2 5" id="KW-0812">Transmembrane</keyword>
<dbReference type="PANTHER" id="PTHR46726:SF1">
    <property type="entry name" value="TWO-PORE CALCIUM CHANNEL 3"/>
    <property type="match status" value="1"/>
</dbReference>
<feature type="transmembrane region" description="Helical" evidence="5">
    <location>
        <begin position="36"/>
        <end position="63"/>
    </location>
</feature>
<dbReference type="GO" id="GO:0016020">
    <property type="term" value="C:membrane"/>
    <property type="evidence" value="ECO:0007669"/>
    <property type="project" value="UniProtKB-SubCell"/>
</dbReference>
<dbReference type="Gene3D" id="1.10.287.70">
    <property type="match status" value="1"/>
</dbReference>
<keyword evidence="8" id="KW-1185">Reference proteome</keyword>
<feature type="domain" description="Ion transport" evidence="6">
    <location>
        <begin position="7"/>
        <end position="195"/>
    </location>
</feature>
<evidence type="ECO:0000256" key="5">
    <source>
        <dbReference type="SAM" id="Phobius"/>
    </source>
</evidence>
<proteinExistence type="predicted"/>
<evidence type="ECO:0000259" key="6">
    <source>
        <dbReference type="Pfam" id="PF00520"/>
    </source>
</evidence>
<dbReference type="PANTHER" id="PTHR46726">
    <property type="entry name" value="TWO PORE CHANNEL 3"/>
    <property type="match status" value="1"/>
</dbReference>
<evidence type="ECO:0000256" key="2">
    <source>
        <dbReference type="ARBA" id="ARBA00022692"/>
    </source>
</evidence>
<dbReference type="EMBL" id="JAXCGZ010011366">
    <property type="protein sequence ID" value="KAK7075099.1"/>
    <property type="molecule type" value="Genomic_DNA"/>
</dbReference>
<evidence type="ECO:0000256" key="1">
    <source>
        <dbReference type="ARBA" id="ARBA00004141"/>
    </source>
</evidence>
<gene>
    <name evidence="7" type="primary">TPCN3</name>
    <name evidence="7" type="ORF">SK128_005190</name>
</gene>
<evidence type="ECO:0000313" key="8">
    <source>
        <dbReference type="Proteomes" id="UP001381693"/>
    </source>
</evidence>
<feature type="transmembrane region" description="Helical" evidence="5">
    <location>
        <begin position="165"/>
        <end position="190"/>
    </location>
</feature>
<evidence type="ECO:0000256" key="3">
    <source>
        <dbReference type="ARBA" id="ARBA00022989"/>
    </source>
</evidence>
<dbReference type="InterPro" id="IPR005821">
    <property type="entry name" value="Ion_trans_dom"/>
</dbReference>
<dbReference type="AlphaFoldDB" id="A0AAN9A5N0"/>
<comment type="subcellular location">
    <subcellularLocation>
        <location evidence="1">Membrane</location>
        <topology evidence="1">Multi-pass membrane protein</topology>
    </subcellularLocation>
</comment>
<dbReference type="SUPFAM" id="SSF81324">
    <property type="entry name" value="Voltage-gated potassium channels"/>
    <property type="match status" value="1"/>
</dbReference>
<comment type="caution">
    <text evidence="7">The sequence shown here is derived from an EMBL/GenBank/DDBJ whole genome shotgun (WGS) entry which is preliminary data.</text>
</comment>